<evidence type="ECO:0000259" key="1">
    <source>
        <dbReference type="Pfam" id="PF10502"/>
    </source>
</evidence>
<proteinExistence type="predicted"/>
<accession>A0A259TTY9</accession>
<protein>
    <recommendedName>
        <fullName evidence="1">Peptidase S26 domain-containing protein</fullName>
    </recommendedName>
</protein>
<dbReference type="RefSeq" id="WP_179271302.1">
    <property type="nucleotide sequence ID" value="NZ_MQWB01000015.1"/>
</dbReference>
<dbReference type="EMBL" id="MQWB01000015">
    <property type="protein sequence ID" value="OZC01183.1"/>
    <property type="molecule type" value="Genomic_DNA"/>
</dbReference>
<dbReference type="InParanoid" id="A0A259TTY9"/>
<dbReference type="SUPFAM" id="SSF51306">
    <property type="entry name" value="LexA/Signal peptidase"/>
    <property type="match status" value="1"/>
</dbReference>
<organism evidence="2 3">
    <name type="scientific">Rubricoccus marinus</name>
    <dbReference type="NCBI Taxonomy" id="716817"/>
    <lineage>
        <taxon>Bacteria</taxon>
        <taxon>Pseudomonadati</taxon>
        <taxon>Rhodothermota</taxon>
        <taxon>Rhodothermia</taxon>
        <taxon>Rhodothermales</taxon>
        <taxon>Rubricoccaceae</taxon>
        <taxon>Rubricoccus</taxon>
    </lineage>
</organism>
<evidence type="ECO:0000313" key="3">
    <source>
        <dbReference type="Proteomes" id="UP000216446"/>
    </source>
</evidence>
<evidence type="ECO:0000313" key="2">
    <source>
        <dbReference type="EMBL" id="OZC01183.1"/>
    </source>
</evidence>
<feature type="domain" description="Peptidase S26" evidence="1">
    <location>
        <begin position="14"/>
        <end position="158"/>
    </location>
</feature>
<reference evidence="2 3" key="1">
    <citation type="submission" date="2016-11" db="EMBL/GenBank/DDBJ databases">
        <title>Study of marine rhodopsin-containing bacteria.</title>
        <authorList>
            <person name="Yoshizawa S."/>
            <person name="Kumagai Y."/>
            <person name="Kogure K."/>
        </authorList>
    </citation>
    <scope>NUCLEOTIDE SEQUENCE [LARGE SCALE GENOMIC DNA]</scope>
    <source>
        <strain evidence="2 3">SG-29</strain>
    </source>
</reference>
<dbReference type="InterPro" id="IPR019533">
    <property type="entry name" value="Peptidase_S26"/>
</dbReference>
<dbReference type="Gene3D" id="2.10.109.10">
    <property type="entry name" value="Umud Fragment, subunit A"/>
    <property type="match status" value="1"/>
</dbReference>
<comment type="caution">
    <text evidence="2">The sequence shown here is derived from an EMBL/GenBank/DDBJ whole genome shotgun (WGS) entry which is preliminary data.</text>
</comment>
<gene>
    <name evidence="2" type="ORF">BSZ36_18750</name>
</gene>
<dbReference type="Proteomes" id="UP000216446">
    <property type="component" value="Unassembled WGS sequence"/>
</dbReference>
<dbReference type="GO" id="GO:0004252">
    <property type="term" value="F:serine-type endopeptidase activity"/>
    <property type="evidence" value="ECO:0007669"/>
    <property type="project" value="InterPro"/>
</dbReference>
<dbReference type="Pfam" id="PF10502">
    <property type="entry name" value="Peptidase_S26"/>
    <property type="match status" value="1"/>
</dbReference>
<keyword evidence="3" id="KW-1185">Reference proteome</keyword>
<sequence>MTARSAVGLGAVLAALAVAAWAFGVRLNYTSSLPRGLYAESPFEPADARRGDVVTACPSADAAVALAPYLANGPCPGGVVELGKPLVGLPGDTISVNRAGVRVGARLLADSAPLFTDRSGRPLSPKLGRHVLGPGEYWLHSGRVPTSVDSRYAGPVSDVRGTLRPLWVEGE</sequence>
<dbReference type="InterPro" id="IPR036286">
    <property type="entry name" value="LexA/Signal_pep-like_sf"/>
</dbReference>
<dbReference type="GO" id="GO:0006465">
    <property type="term" value="P:signal peptide processing"/>
    <property type="evidence" value="ECO:0007669"/>
    <property type="project" value="InterPro"/>
</dbReference>
<name>A0A259TTY9_9BACT</name>
<dbReference type="AlphaFoldDB" id="A0A259TTY9"/>